<keyword evidence="2" id="KW-0808">Transferase</keyword>
<evidence type="ECO:0000259" key="6">
    <source>
        <dbReference type="Pfam" id="PF00294"/>
    </source>
</evidence>
<name>A0AAC9I996_9FLAO</name>
<dbReference type="AlphaFoldDB" id="A0AAC9I996"/>
<keyword evidence="5" id="KW-0067">ATP-binding</keyword>
<dbReference type="Proteomes" id="UP000175968">
    <property type="component" value="Chromosome"/>
</dbReference>
<feature type="domain" description="Carbohydrate kinase PfkB" evidence="6">
    <location>
        <begin position="23"/>
        <end position="287"/>
    </location>
</feature>
<dbReference type="Pfam" id="PF00294">
    <property type="entry name" value="PfkB"/>
    <property type="match status" value="1"/>
</dbReference>
<evidence type="ECO:0000256" key="3">
    <source>
        <dbReference type="ARBA" id="ARBA00022741"/>
    </source>
</evidence>
<evidence type="ECO:0000256" key="1">
    <source>
        <dbReference type="ARBA" id="ARBA00010688"/>
    </source>
</evidence>
<dbReference type="InterPro" id="IPR011611">
    <property type="entry name" value="PfkB_dom"/>
</dbReference>
<dbReference type="GO" id="GO:0005524">
    <property type="term" value="F:ATP binding"/>
    <property type="evidence" value="ECO:0007669"/>
    <property type="project" value="UniProtKB-KW"/>
</dbReference>
<dbReference type="InterPro" id="IPR029056">
    <property type="entry name" value="Ribokinase-like"/>
</dbReference>
<evidence type="ECO:0000256" key="2">
    <source>
        <dbReference type="ARBA" id="ARBA00022679"/>
    </source>
</evidence>
<keyword evidence="8" id="KW-1185">Reference proteome</keyword>
<dbReference type="InterPro" id="IPR002173">
    <property type="entry name" value="Carboh/pur_kinase_PfkB_CS"/>
</dbReference>
<proteinExistence type="inferred from homology"/>
<evidence type="ECO:0000256" key="4">
    <source>
        <dbReference type="ARBA" id="ARBA00022777"/>
    </source>
</evidence>
<dbReference type="PROSITE" id="PS00584">
    <property type="entry name" value="PFKB_KINASES_2"/>
    <property type="match status" value="1"/>
</dbReference>
<evidence type="ECO:0000313" key="7">
    <source>
        <dbReference type="EMBL" id="AOW10802.1"/>
    </source>
</evidence>
<dbReference type="PROSITE" id="PS00583">
    <property type="entry name" value="PFKB_KINASES_1"/>
    <property type="match status" value="1"/>
</dbReference>
<dbReference type="PANTHER" id="PTHR43085:SF1">
    <property type="entry name" value="PSEUDOURIDINE KINASE-RELATED"/>
    <property type="match status" value="1"/>
</dbReference>
<keyword evidence="4 7" id="KW-0418">Kinase</keyword>
<dbReference type="CDD" id="cd01167">
    <property type="entry name" value="bac_FRK"/>
    <property type="match status" value="1"/>
</dbReference>
<dbReference type="InterPro" id="IPR050306">
    <property type="entry name" value="PfkB_Carbo_kinase"/>
</dbReference>
<dbReference type="PANTHER" id="PTHR43085">
    <property type="entry name" value="HEXOKINASE FAMILY MEMBER"/>
    <property type="match status" value="1"/>
</dbReference>
<gene>
    <name evidence="7" type="ORF">EM308_15620</name>
</gene>
<dbReference type="KEGG" id="fgl:EM308_15620"/>
<organism evidence="7 8">
    <name type="scientific">Flavobacterium gilvum</name>
    <dbReference type="NCBI Taxonomy" id="1492737"/>
    <lineage>
        <taxon>Bacteria</taxon>
        <taxon>Pseudomonadati</taxon>
        <taxon>Bacteroidota</taxon>
        <taxon>Flavobacteriia</taxon>
        <taxon>Flavobacteriales</taxon>
        <taxon>Flavobacteriaceae</taxon>
        <taxon>Flavobacterium</taxon>
    </lineage>
</organism>
<protein>
    <submittedName>
        <fullName evidence="7">Carbohydrate kinase</fullName>
    </submittedName>
</protein>
<comment type="similarity">
    <text evidence="1">Belongs to the carbohydrate kinase PfkB family.</text>
</comment>
<dbReference type="RefSeq" id="WP_035635748.1">
    <property type="nucleotide sequence ID" value="NZ_CP017479.1"/>
</dbReference>
<accession>A0AAC9I996</accession>
<dbReference type="GO" id="GO:0016301">
    <property type="term" value="F:kinase activity"/>
    <property type="evidence" value="ECO:0007669"/>
    <property type="project" value="UniProtKB-KW"/>
</dbReference>
<evidence type="ECO:0000256" key="5">
    <source>
        <dbReference type="ARBA" id="ARBA00022840"/>
    </source>
</evidence>
<dbReference type="Gene3D" id="3.40.1190.20">
    <property type="match status" value="1"/>
</dbReference>
<reference evidence="7 8" key="1">
    <citation type="submission" date="2016-10" db="EMBL/GenBank/DDBJ databases">
        <title>Flavobacterium gilvum sp. nov., isolated from stream water.</title>
        <authorList>
            <person name="Shin S.-K."/>
            <person name="Cho Y.-J."/>
            <person name="Yi H."/>
        </authorList>
    </citation>
    <scope>NUCLEOTIDE SEQUENCE [LARGE SCALE GENOMIC DNA]</scope>
    <source>
        <strain evidence="7 8">EM1308</strain>
    </source>
</reference>
<dbReference type="SUPFAM" id="SSF53613">
    <property type="entry name" value="Ribokinase-like"/>
    <property type="match status" value="1"/>
</dbReference>
<evidence type="ECO:0000313" key="8">
    <source>
        <dbReference type="Proteomes" id="UP000175968"/>
    </source>
</evidence>
<dbReference type="EMBL" id="CP017479">
    <property type="protein sequence ID" value="AOW10802.1"/>
    <property type="molecule type" value="Genomic_DNA"/>
</dbReference>
<keyword evidence="3" id="KW-0547">Nucleotide-binding</keyword>
<sequence>MMNTENTAQVVCFGELLWDIFPENKRRAGGAPFNVAYHLSKMGIQTRMISGVGNDELGQELIQKIKNWNISAESIQIIKDHPTSTVIAEIDENNEAHYTITENVAWDFIKAKKENIQLVQTANALVFGSLIARNSVSQNTLFELVENSTFNVFDINLRKPHDDIKLISELLYKTDLAKFNKAELKIVLDSIGKEYTNESDGIKFIQEKFKINEIIVSKGSKGALYANEDTIYQYPAVPVTVVDTVGSGDSFLAGLLSKRLSTTNDIHSIMLQAVSLGAFITSKEGACPEYSLKEFEEFRDKQNITATFIEK</sequence>